<keyword evidence="3" id="KW-1185">Reference proteome</keyword>
<name>B6AGK6_CRYMR</name>
<accession>B6AGK6</accession>
<gene>
    <name evidence="2" type="ORF">CMU_002180</name>
</gene>
<feature type="compositionally biased region" description="Polar residues" evidence="1">
    <location>
        <begin position="37"/>
        <end position="46"/>
    </location>
</feature>
<sequence>MTNALSISISPSIRSVNNNDNGDNGDNGDDGGKSKSPRSLSDPTSNRPKKVDQRASQPIKLNYNTYRSSVTDLLECIDYLLELLEKLISMSQYRLSLGMISPQLYTLFVNNIGNSIIKIEDSIQECTRELNERDISFTTLTTPQLSIPYIELPTFDSVTAGGDPNLISSSIGIYTSILHDIRKVKDDCENEEKSIKYPVKKCFECHYSAAILTYLLSIKRLVFELSTAEIDYQGLINILVGMDE</sequence>
<protein>
    <submittedName>
        <fullName evidence="2">Uncharacterized protein</fullName>
    </submittedName>
</protein>
<dbReference type="EMBL" id="DS989732">
    <property type="protein sequence ID" value="EEA07347.1"/>
    <property type="molecule type" value="Genomic_DNA"/>
</dbReference>
<evidence type="ECO:0000313" key="3">
    <source>
        <dbReference type="Proteomes" id="UP000001460"/>
    </source>
</evidence>
<dbReference type="GeneID" id="6996685"/>
<dbReference type="Proteomes" id="UP000001460">
    <property type="component" value="Unassembled WGS sequence"/>
</dbReference>
<evidence type="ECO:0000256" key="1">
    <source>
        <dbReference type="SAM" id="MobiDB-lite"/>
    </source>
</evidence>
<feature type="compositionally biased region" description="Polar residues" evidence="1">
    <location>
        <begin position="1"/>
        <end position="16"/>
    </location>
</feature>
<reference evidence="2" key="1">
    <citation type="submission" date="2008-06" db="EMBL/GenBank/DDBJ databases">
        <authorList>
            <person name="Lorenzi H."/>
            <person name="Inman J."/>
            <person name="Miller J."/>
            <person name="Schobel S."/>
            <person name="Amedeo P."/>
            <person name="Caler E.V."/>
            <person name="da Silva J."/>
        </authorList>
    </citation>
    <scope>NUCLEOTIDE SEQUENCE [LARGE SCALE GENOMIC DNA]</scope>
    <source>
        <strain evidence="2">RN66</strain>
    </source>
</reference>
<dbReference type="VEuPathDB" id="CryptoDB:CMU_002180"/>
<proteinExistence type="predicted"/>
<dbReference type="AlphaFoldDB" id="B6AGK6"/>
<feature type="region of interest" description="Disordered" evidence="1">
    <location>
        <begin position="1"/>
        <end position="56"/>
    </location>
</feature>
<evidence type="ECO:0000313" key="2">
    <source>
        <dbReference type="EMBL" id="EEA07347.1"/>
    </source>
</evidence>
<dbReference type="RefSeq" id="XP_002141696.1">
    <property type="nucleotide sequence ID" value="XM_002141660.1"/>
</dbReference>
<organism evidence="2 3">
    <name type="scientific">Cryptosporidium muris (strain RN66)</name>
    <dbReference type="NCBI Taxonomy" id="441375"/>
    <lineage>
        <taxon>Eukaryota</taxon>
        <taxon>Sar</taxon>
        <taxon>Alveolata</taxon>
        <taxon>Apicomplexa</taxon>
        <taxon>Conoidasida</taxon>
        <taxon>Coccidia</taxon>
        <taxon>Eucoccidiorida</taxon>
        <taxon>Eimeriorina</taxon>
        <taxon>Cryptosporidiidae</taxon>
        <taxon>Cryptosporidium</taxon>
    </lineage>
</organism>
<dbReference type="OrthoDB" id="10361947at2759"/>